<dbReference type="EMBL" id="JAMZEE010000013">
    <property type="protein sequence ID" value="MCR6507975.1"/>
    <property type="molecule type" value="Genomic_DNA"/>
</dbReference>
<gene>
    <name evidence="4" type="ORF">M1B78_07285</name>
</gene>
<protein>
    <submittedName>
        <fullName evidence="4">Glycoside hydrolase family 3 C-terminal domain-containing protein</fullName>
    </submittedName>
</protein>
<dbReference type="PRINTS" id="PR00133">
    <property type="entry name" value="GLHYDRLASE3"/>
</dbReference>
<dbReference type="SUPFAM" id="SSF51445">
    <property type="entry name" value="(Trans)glycosidases"/>
    <property type="match status" value="1"/>
</dbReference>
<dbReference type="SUPFAM" id="SSF52279">
    <property type="entry name" value="Beta-D-glucan exohydrolase, C-terminal domain"/>
    <property type="match status" value="1"/>
</dbReference>
<dbReference type="GO" id="GO:0004553">
    <property type="term" value="F:hydrolase activity, hydrolyzing O-glycosyl compounds"/>
    <property type="evidence" value="ECO:0007669"/>
    <property type="project" value="InterPro"/>
</dbReference>
<dbReference type="Proteomes" id="UP001143810">
    <property type="component" value="Unassembled WGS sequence"/>
</dbReference>
<sequence length="771" mass="85131">MQVRNLIVGALLFSCTGHVNAQSLTLRVDNIDQIVDSMTLEEKVNLLVGRNDYLFGGYEKLDKAPRVMDSSISGFTQVIPRLGIPATGLADGPAGAVVVTRPDSKKNYYATGFPIGSLLACSWNTGLVETIGQAIGNEILEYGVDVVLAPGMNIHRSPLCGRNYEYFSEDPVLTGKIAAAYIRGVQSNSVGACPKHFAVNSQETNRTEVNEIVSQRALREIYLKGFEIAVKESHPWTIMSSYNRLNGPYTQENYELLTTVLRDEWGFDGIVMSDWIRLRNTAAQIHAGNDHLQPGEQKQVDDLLDKVKTNQLSVADIDICVKRMLNYIVKTPHFRGYKYSDNPNLKAHALLARQSAAEGMVLLKNDNGALPLRNVKKVALFGCTSYNFWAGGTGSGNVVKPYVVNMQQGLNNAEFETTGNLEELYNKYLDYQRAKNRCDHGKSQGYYGEEKDILEMPISKDCIVYQAKEADVAIFTIGRQAGEGNDRTIENDFNLSEVEQNLLSDFCNAFHALDKKVIVVLNVGGVVETASWKSLPDAILLAWQPGQEGGNSVVDVLLGKENPSGKLTMTFPITVMDHPSSRSFPLNGYKGQRGSAGRENIDYTLHKEGINIGYRYFNTVNRPVSYPFGYGLSYTEFSYDNSVVKATGEGFKASIRVKNSGKMAGRESVQLYVSAPAGGLEKPACELKAFAKTKLLQPGESEMLIFNVSDYDLASFDESIQSWVSAKGKYIVKFGASIEDIRGIGTYWLSKEFTKKANNVLKPTMSLNEPE</sequence>
<dbReference type="InterPro" id="IPR036881">
    <property type="entry name" value="Glyco_hydro_3_C_sf"/>
</dbReference>
<reference evidence="4" key="2">
    <citation type="submission" date="2022-04" db="EMBL/GenBank/DDBJ databases">
        <authorList>
            <person name="Fokt H."/>
            <person name="Baines J."/>
        </authorList>
    </citation>
    <scope>NUCLEOTIDE SEQUENCE</scope>
    <source>
        <strain evidence="4">KH569_7</strain>
    </source>
</reference>
<comment type="caution">
    <text evidence="4">The sequence shown here is derived from an EMBL/GenBank/DDBJ whole genome shotgun (WGS) entry which is preliminary data.</text>
</comment>
<reference evidence="4" key="1">
    <citation type="journal article" date="2022" name="Arch. Microbiol.">
        <title>Bacteroides muris sp. nov. isolated from the cecum of wild-derived house mice.</title>
        <authorList>
            <person name="Fokt H."/>
            <person name="Unni R."/>
            <person name="Repnik U."/>
            <person name="Schmitz R.A."/>
            <person name="Bramkamp M."/>
            <person name="Baines J.F."/>
            <person name="Unterweger D."/>
        </authorList>
    </citation>
    <scope>NUCLEOTIDE SEQUENCE</scope>
    <source>
        <strain evidence="4">KH569_7</strain>
    </source>
</reference>
<dbReference type="InterPro" id="IPR017853">
    <property type="entry name" value="GH"/>
</dbReference>
<accession>A0A9X2SWB2</accession>
<dbReference type="InterPro" id="IPR013783">
    <property type="entry name" value="Ig-like_fold"/>
</dbReference>
<dbReference type="Pfam" id="PF00933">
    <property type="entry name" value="Glyco_hydro_3"/>
    <property type="match status" value="1"/>
</dbReference>
<name>A0A9X2SWB2_9BACE</name>
<dbReference type="Gene3D" id="3.20.20.300">
    <property type="entry name" value="Glycoside hydrolase, family 3, N-terminal domain"/>
    <property type="match status" value="1"/>
</dbReference>
<dbReference type="Gene3D" id="2.60.40.10">
    <property type="entry name" value="Immunoglobulins"/>
    <property type="match status" value="1"/>
</dbReference>
<evidence type="ECO:0000256" key="2">
    <source>
        <dbReference type="ARBA" id="ARBA00022801"/>
    </source>
</evidence>
<dbReference type="PANTHER" id="PTHR42715:SF10">
    <property type="entry name" value="BETA-GLUCOSIDASE"/>
    <property type="match status" value="1"/>
</dbReference>
<dbReference type="Pfam" id="PF14310">
    <property type="entry name" value="Fn3-like"/>
    <property type="match status" value="1"/>
</dbReference>
<dbReference type="RefSeq" id="WP_257940292.1">
    <property type="nucleotide sequence ID" value="NZ_JAMZEE010000013.1"/>
</dbReference>
<dbReference type="PANTHER" id="PTHR42715">
    <property type="entry name" value="BETA-GLUCOSIDASE"/>
    <property type="match status" value="1"/>
</dbReference>
<dbReference type="SMART" id="SM01217">
    <property type="entry name" value="Fn3_like"/>
    <property type="match status" value="1"/>
</dbReference>
<dbReference type="InterPro" id="IPR026891">
    <property type="entry name" value="Fn3-like"/>
</dbReference>
<proteinExistence type="inferred from homology"/>
<comment type="similarity">
    <text evidence="1">Belongs to the glycosyl hydrolase 3 family.</text>
</comment>
<dbReference type="InterPro" id="IPR001764">
    <property type="entry name" value="Glyco_hydro_3_N"/>
</dbReference>
<organism evidence="4 5">
    <name type="scientific">Bacteroides muris</name>
    <name type="common">ex Fokt et al. 2023</name>
    <dbReference type="NCBI Taxonomy" id="2937417"/>
    <lineage>
        <taxon>Bacteria</taxon>
        <taxon>Pseudomonadati</taxon>
        <taxon>Bacteroidota</taxon>
        <taxon>Bacteroidia</taxon>
        <taxon>Bacteroidales</taxon>
        <taxon>Bacteroidaceae</taxon>
        <taxon>Bacteroides</taxon>
    </lineage>
</organism>
<dbReference type="PROSITE" id="PS51257">
    <property type="entry name" value="PROKAR_LIPOPROTEIN"/>
    <property type="match status" value="1"/>
</dbReference>
<evidence type="ECO:0000313" key="5">
    <source>
        <dbReference type="Proteomes" id="UP001143810"/>
    </source>
</evidence>
<dbReference type="Gene3D" id="3.40.50.1700">
    <property type="entry name" value="Glycoside hydrolase family 3 C-terminal domain"/>
    <property type="match status" value="1"/>
</dbReference>
<dbReference type="GO" id="GO:0005975">
    <property type="term" value="P:carbohydrate metabolic process"/>
    <property type="evidence" value="ECO:0007669"/>
    <property type="project" value="InterPro"/>
</dbReference>
<dbReference type="InterPro" id="IPR002772">
    <property type="entry name" value="Glyco_hydro_3_C"/>
</dbReference>
<dbReference type="InterPro" id="IPR050288">
    <property type="entry name" value="Cellulose_deg_GH3"/>
</dbReference>
<feature type="domain" description="Fibronectin type III-like" evidence="3">
    <location>
        <begin position="667"/>
        <end position="738"/>
    </location>
</feature>
<keyword evidence="2 4" id="KW-0378">Hydrolase</keyword>
<evidence type="ECO:0000259" key="3">
    <source>
        <dbReference type="SMART" id="SM01217"/>
    </source>
</evidence>
<dbReference type="InterPro" id="IPR036962">
    <property type="entry name" value="Glyco_hydro_3_N_sf"/>
</dbReference>
<evidence type="ECO:0000256" key="1">
    <source>
        <dbReference type="ARBA" id="ARBA00005336"/>
    </source>
</evidence>
<evidence type="ECO:0000313" key="4">
    <source>
        <dbReference type="EMBL" id="MCR6507975.1"/>
    </source>
</evidence>
<dbReference type="Pfam" id="PF01915">
    <property type="entry name" value="Glyco_hydro_3_C"/>
    <property type="match status" value="1"/>
</dbReference>
<dbReference type="AlphaFoldDB" id="A0A9X2SWB2"/>